<evidence type="ECO:0000256" key="4">
    <source>
        <dbReference type="ARBA" id="ARBA00023136"/>
    </source>
</evidence>
<dbReference type="InterPro" id="IPR044174">
    <property type="entry name" value="BC10-like"/>
</dbReference>
<keyword evidence="4" id="KW-0472">Membrane</keyword>
<gene>
    <name evidence="6" type="ORF">OIU77_005088</name>
</gene>
<reference evidence="6" key="1">
    <citation type="submission" date="2022-10" db="EMBL/GenBank/DDBJ databases">
        <authorList>
            <person name="Hyden B.L."/>
            <person name="Feng K."/>
            <person name="Yates T."/>
            <person name="Jawdy S."/>
            <person name="Smart L.B."/>
            <person name="Muchero W."/>
        </authorList>
    </citation>
    <scope>NUCLEOTIDE SEQUENCE</scope>
    <source>
        <tissue evidence="6">Shoot tip</tissue>
    </source>
</reference>
<comment type="subcellular location">
    <subcellularLocation>
        <location evidence="1">Membrane</location>
        <topology evidence="1">Single-pass type II membrane protein</topology>
    </subcellularLocation>
</comment>
<accession>A0ABQ9AQ75</accession>
<proteinExistence type="predicted"/>
<evidence type="ECO:0000256" key="3">
    <source>
        <dbReference type="ARBA" id="ARBA00022679"/>
    </source>
</evidence>
<sequence length="105" mass="12044">MRSKHSFIGAFDDHGPYGRGQYNENMAPEVNITSRRQGSQWFEVNRKLAVSMVEDTTYYPKFEEFCRPHCYVDEHYFPTMLTIRAAPLLGGLVKGCGSPSYLQKS</sequence>
<evidence type="ECO:0000256" key="1">
    <source>
        <dbReference type="ARBA" id="ARBA00004606"/>
    </source>
</evidence>
<keyword evidence="5" id="KW-0325">Glycoprotein</keyword>
<keyword evidence="2" id="KW-0328">Glycosyltransferase</keyword>
<dbReference type="PANTHER" id="PTHR31042">
    <property type="entry name" value="CORE-2/I-BRANCHING BETA-1,6-N-ACETYLGLUCOSAMINYLTRANSFERASE FAMILY PROTEIN-RELATED"/>
    <property type="match status" value="1"/>
</dbReference>
<evidence type="ECO:0000313" key="6">
    <source>
        <dbReference type="EMBL" id="KAJ6354402.1"/>
    </source>
</evidence>
<dbReference type="Proteomes" id="UP001141253">
    <property type="component" value="Chromosome 18"/>
</dbReference>
<name>A0ABQ9AQ75_9ROSI</name>
<evidence type="ECO:0000313" key="7">
    <source>
        <dbReference type="Proteomes" id="UP001141253"/>
    </source>
</evidence>
<dbReference type="Pfam" id="PF02485">
    <property type="entry name" value="Branch"/>
    <property type="match status" value="1"/>
</dbReference>
<organism evidence="6 7">
    <name type="scientific">Salix suchowensis</name>
    <dbReference type="NCBI Taxonomy" id="1278906"/>
    <lineage>
        <taxon>Eukaryota</taxon>
        <taxon>Viridiplantae</taxon>
        <taxon>Streptophyta</taxon>
        <taxon>Embryophyta</taxon>
        <taxon>Tracheophyta</taxon>
        <taxon>Spermatophyta</taxon>
        <taxon>Magnoliopsida</taxon>
        <taxon>eudicotyledons</taxon>
        <taxon>Gunneridae</taxon>
        <taxon>Pentapetalae</taxon>
        <taxon>rosids</taxon>
        <taxon>fabids</taxon>
        <taxon>Malpighiales</taxon>
        <taxon>Salicaceae</taxon>
        <taxon>Saliceae</taxon>
        <taxon>Salix</taxon>
    </lineage>
</organism>
<dbReference type="EMBL" id="JAPFFI010000017">
    <property type="protein sequence ID" value="KAJ6354402.1"/>
    <property type="molecule type" value="Genomic_DNA"/>
</dbReference>
<comment type="caution">
    <text evidence="6">The sequence shown here is derived from an EMBL/GenBank/DDBJ whole genome shotgun (WGS) entry which is preliminary data.</text>
</comment>
<keyword evidence="7" id="KW-1185">Reference proteome</keyword>
<dbReference type="PANTHER" id="PTHR31042:SF8">
    <property type="entry name" value="CORE-2_I-BRANCHING BETA-1,6-N-ACETYLGLUCOSAMINYLTRANSFERASE FAMILY PROTEIN"/>
    <property type="match status" value="1"/>
</dbReference>
<evidence type="ECO:0000256" key="2">
    <source>
        <dbReference type="ARBA" id="ARBA00022676"/>
    </source>
</evidence>
<keyword evidence="3" id="KW-0808">Transferase</keyword>
<protein>
    <submittedName>
        <fullName evidence="6">Uncharacterized protein</fullName>
    </submittedName>
</protein>
<reference evidence="6" key="2">
    <citation type="journal article" date="2023" name="Int. J. Mol. Sci.">
        <title>De Novo Assembly and Annotation of 11 Diverse Shrub Willow (Salix) Genomes Reveals Novel Gene Organization in Sex-Linked Regions.</title>
        <authorList>
            <person name="Hyden B."/>
            <person name="Feng K."/>
            <person name="Yates T.B."/>
            <person name="Jawdy S."/>
            <person name="Cereghino C."/>
            <person name="Smart L.B."/>
            <person name="Muchero W."/>
        </authorList>
    </citation>
    <scope>NUCLEOTIDE SEQUENCE</scope>
    <source>
        <tissue evidence="6">Shoot tip</tissue>
    </source>
</reference>
<dbReference type="InterPro" id="IPR003406">
    <property type="entry name" value="Glyco_trans_14"/>
</dbReference>
<evidence type="ECO:0000256" key="5">
    <source>
        <dbReference type="ARBA" id="ARBA00023180"/>
    </source>
</evidence>